<keyword evidence="5 7" id="KW-0804">Transcription</keyword>
<evidence type="ECO:0000313" key="11">
    <source>
        <dbReference type="Proteomes" id="UP000297280"/>
    </source>
</evidence>
<evidence type="ECO:0000256" key="6">
    <source>
        <dbReference type="ARBA" id="ARBA00023242"/>
    </source>
</evidence>
<dbReference type="GO" id="GO:0045944">
    <property type="term" value="P:positive regulation of transcription by RNA polymerase II"/>
    <property type="evidence" value="ECO:0007669"/>
    <property type="project" value="UniProtKB-ARBA"/>
</dbReference>
<feature type="region of interest" description="Disordered" evidence="8">
    <location>
        <begin position="535"/>
        <end position="591"/>
    </location>
</feature>
<evidence type="ECO:0000256" key="4">
    <source>
        <dbReference type="ARBA" id="ARBA00023159"/>
    </source>
</evidence>
<dbReference type="PANTHER" id="PTHR35041:SF4">
    <property type="entry name" value="MEDIATOR OF RNA POLYMERASE II TRANSCRIPTION SUBUNIT 1"/>
    <property type="match status" value="1"/>
</dbReference>
<evidence type="ECO:0000259" key="9">
    <source>
        <dbReference type="Pfam" id="PF10744"/>
    </source>
</evidence>
<evidence type="ECO:0000256" key="5">
    <source>
        <dbReference type="ARBA" id="ARBA00023163"/>
    </source>
</evidence>
<evidence type="ECO:0000256" key="1">
    <source>
        <dbReference type="ARBA" id="ARBA00004123"/>
    </source>
</evidence>
<comment type="similarity">
    <text evidence="2 7">Belongs to the Mediator complex subunit 1 family.</text>
</comment>
<dbReference type="PANTHER" id="PTHR35041">
    <property type="entry name" value="MEDIATOR OF RNA POLYMERASE II TRANSCRIPTION SUBUNIT 1"/>
    <property type="match status" value="1"/>
</dbReference>
<sequence length="689" mass="76281">MATPTPGKYPGVAATPPVSTPFSTSHLAFSPHGPRSVVPSPSQIKKSSPAGTSMSNQAYSMGMVGFDSPSAALALGMGADVVGDLGIDLQGIGVLGGGPGKDEEEKRRRLMGCVEILRPNKGRLSEAGLERLARRVGLECLWEDMMGRASNGRTLIIAGNALALDIDFANNIVQKVSLSFPDAPESVTKHEKTASDILLRDLQFEAGESPLTKMLDRFAANLERLTMLDKLSVIPGLNCHEAVAGIFCSLHKLHTWELVRLKENDMLGMEDEDIMRAALCNRSGIPVMHSRERLGLSLDYWQEKRRIPTKGQKQNRKTWSLLVGVAPLPSLVVGVYTPLRVSDKWIADDVQQANPAVDDIFRAAQLQGGPILNWLEPDNTLLPTNPDIKTNDLNDGTQKFPEAMFVAKFDPPIIVPYAIAMQIYQSTQTPFDFSEITTFDGLMFPLSAEEALKTNETQARTITTEKNISVWDREGRKKVEQHINTLYIEKIDYGRKVEEVSFGHPRQLVEILPCLRQFALLSTVLRKSFEAEETSKSTLKGSSKSEPLSKSPEMDTINPPTKKQEFEDFMKSITTSSTPTPVLKEPKKDKRADSTHLDVSLTLTPVPRVEIVFEFKKRSANVIFEIQGNGGVMVEQENILHGFGEGEDEVMNGMGEERKGRILTRDDLGRMLEVCEDLGVWVEWVRGRL</sequence>
<dbReference type="STRING" id="87229.A0A4Z1KE90"/>
<dbReference type="GO" id="GO:0003712">
    <property type="term" value="F:transcription coregulator activity"/>
    <property type="evidence" value="ECO:0007669"/>
    <property type="project" value="InterPro"/>
</dbReference>
<feature type="domain" description="Mediator complex subunit Med1" evidence="9">
    <location>
        <begin position="113"/>
        <end position="529"/>
    </location>
</feature>
<feature type="region of interest" description="Disordered" evidence="8">
    <location>
        <begin position="23"/>
        <end position="53"/>
    </location>
</feature>
<evidence type="ECO:0000256" key="7">
    <source>
        <dbReference type="RuleBase" id="RU364059"/>
    </source>
</evidence>
<dbReference type="AlphaFoldDB" id="A0A4Z1KE90"/>
<dbReference type="GO" id="GO:0016592">
    <property type="term" value="C:mediator complex"/>
    <property type="evidence" value="ECO:0007669"/>
    <property type="project" value="InterPro"/>
</dbReference>
<proteinExistence type="inferred from homology"/>
<reference evidence="10 11" key="1">
    <citation type="submission" date="2017-12" db="EMBL/GenBank/DDBJ databases">
        <title>Comparative genomics of Botrytis spp.</title>
        <authorList>
            <person name="Valero-Jimenez C.A."/>
            <person name="Tapia P."/>
            <person name="Veloso J."/>
            <person name="Silva-Moreno E."/>
            <person name="Staats M."/>
            <person name="Valdes J.H."/>
            <person name="Van Kan J.A.L."/>
        </authorList>
    </citation>
    <scope>NUCLEOTIDE SEQUENCE [LARGE SCALE GENOMIC DNA]</scope>
    <source>
        <strain evidence="10 11">MUCL3349</strain>
    </source>
</reference>
<feature type="compositionally biased region" description="Low complexity" evidence="8">
    <location>
        <begin position="536"/>
        <end position="551"/>
    </location>
</feature>
<comment type="function">
    <text evidence="7">Component of the Mediator complex, a coactivator involved in the regulated transcription of nearly all RNA polymerase II-dependent genes. Mediator functions as a bridge to convey information from gene-specific regulatory proteins to the basal RNA polymerase II transcription machinery. Mediator is recruited to promoters by direct interactions with regulatory proteins and serves as a scaffold for the assembly of a functional preinitiation complex with RNA polymerase II and the general transcription factors.</text>
</comment>
<comment type="caution">
    <text evidence="10">The sequence shown here is derived from an EMBL/GenBank/DDBJ whole genome shotgun (WGS) entry which is preliminary data.</text>
</comment>
<keyword evidence="4 7" id="KW-0010">Activator</keyword>
<dbReference type="InterPro" id="IPR019680">
    <property type="entry name" value="Mediator_Med1"/>
</dbReference>
<evidence type="ECO:0000256" key="3">
    <source>
        <dbReference type="ARBA" id="ARBA00023015"/>
    </source>
</evidence>
<evidence type="ECO:0000256" key="2">
    <source>
        <dbReference type="ARBA" id="ARBA00006210"/>
    </source>
</evidence>
<dbReference type="Pfam" id="PF10744">
    <property type="entry name" value="Med1"/>
    <property type="match status" value="1"/>
</dbReference>
<keyword evidence="3 7" id="KW-0805">Transcription regulation</keyword>
<gene>
    <name evidence="10" type="ORF">BPOR_0565g00010</name>
</gene>
<protein>
    <recommendedName>
        <fullName evidence="7">Mediator of RNA polymerase II transcription subunit 1</fullName>
    </recommendedName>
    <alternativeName>
        <fullName evidence="7">Mediator complex subunit 1</fullName>
    </alternativeName>
</protein>
<keyword evidence="6 7" id="KW-0539">Nucleus</keyword>
<keyword evidence="11" id="KW-1185">Reference proteome</keyword>
<dbReference type="EMBL" id="PQXO01000564">
    <property type="protein sequence ID" value="TGO83990.1"/>
    <property type="molecule type" value="Genomic_DNA"/>
</dbReference>
<comment type="subcellular location">
    <subcellularLocation>
        <location evidence="1 7">Nucleus</location>
    </subcellularLocation>
</comment>
<dbReference type="Proteomes" id="UP000297280">
    <property type="component" value="Unassembled WGS sequence"/>
</dbReference>
<evidence type="ECO:0000313" key="10">
    <source>
        <dbReference type="EMBL" id="TGO83990.1"/>
    </source>
</evidence>
<name>A0A4Z1KE90_9HELO</name>
<feature type="compositionally biased region" description="Polar residues" evidence="8">
    <location>
        <begin position="39"/>
        <end position="53"/>
    </location>
</feature>
<accession>A0A4Z1KE90</accession>
<organism evidence="10 11">
    <name type="scientific">Botrytis porri</name>
    <dbReference type="NCBI Taxonomy" id="87229"/>
    <lineage>
        <taxon>Eukaryota</taxon>
        <taxon>Fungi</taxon>
        <taxon>Dikarya</taxon>
        <taxon>Ascomycota</taxon>
        <taxon>Pezizomycotina</taxon>
        <taxon>Leotiomycetes</taxon>
        <taxon>Helotiales</taxon>
        <taxon>Sclerotiniaceae</taxon>
        <taxon>Botrytis</taxon>
    </lineage>
</organism>
<evidence type="ECO:0000256" key="8">
    <source>
        <dbReference type="SAM" id="MobiDB-lite"/>
    </source>
</evidence>